<dbReference type="PANTHER" id="PTHR11941">
    <property type="entry name" value="ENOYL-COA HYDRATASE-RELATED"/>
    <property type="match status" value="1"/>
</dbReference>
<dbReference type="InterPro" id="IPR029045">
    <property type="entry name" value="ClpP/crotonase-like_dom_sf"/>
</dbReference>
<keyword evidence="3" id="KW-0276">Fatty acid metabolism</keyword>
<evidence type="ECO:0000256" key="2">
    <source>
        <dbReference type="ARBA" id="ARBA00005254"/>
    </source>
</evidence>
<keyword evidence="8" id="KW-0413">Isomerase</keyword>
<organism evidence="8 9">
    <name type="scientific">Mycobacterium avium (strain 104)</name>
    <dbReference type="NCBI Taxonomy" id="243243"/>
    <lineage>
        <taxon>Bacteria</taxon>
        <taxon>Bacillati</taxon>
        <taxon>Actinomycetota</taxon>
        <taxon>Actinomycetes</taxon>
        <taxon>Mycobacteriales</taxon>
        <taxon>Mycobacteriaceae</taxon>
        <taxon>Mycobacterium</taxon>
        <taxon>Mycobacterium avium complex (MAC)</taxon>
    </lineage>
</organism>
<keyword evidence="4" id="KW-0443">Lipid metabolism</keyword>
<dbReference type="PANTHER" id="PTHR11941:SF124">
    <property type="entry name" value="ENOYL-COA HYDRATASE ECHA13-RELATED"/>
    <property type="match status" value="1"/>
</dbReference>
<name>A0A0H2ZW21_MYCA1</name>
<evidence type="ECO:0000256" key="3">
    <source>
        <dbReference type="ARBA" id="ARBA00022832"/>
    </source>
</evidence>
<dbReference type="GO" id="GO:0004300">
    <property type="term" value="F:enoyl-CoA hydratase activity"/>
    <property type="evidence" value="ECO:0007669"/>
    <property type="project" value="UniProtKB-EC"/>
</dbReference>
<dbReference type="Gene3D" id="3.90.226.10">
    <property type="entry name" value="2-enoyl-CoA Hydratase, Chain A, domain 1"/>
    <property type="match status" value="1"/>
</dbReference>
<evidence type="ECO:0000256" key="6">
    <source>
        <dbReference type="ARBA" id="ARBA00023717"/>
    </source>
</evidence>
<sequence length="301" mass="33684">MSSAKPISAGPVSGNVCLMERRVLEAVIYEREPPIARIVLNRVDKANTKDAVLVTEVDDCLHEADRDKDIKVVIIKANGKGFCGGHVARWGPDENPYPDFGETFEDLYKGTADLFLWPTLYLWEFPKPTISQIHGYCMGGGIYLGLLTDFCVASEDAYFQMPLAQSLGEPGGHTMIEPWLMMNWHRTMDWLLLAPTLSAQQALDWGLLNKVVARDDLEDTVEEMARKIAQIPLTTLMAVKNNVKRAWELMGMRVHLQVSHILTNMVGAASDVQARRAELMRSGMKPREFVDKPDEKGSPPT</sequence>
<evidence type="ECO:0000256" key="1">
    <source>
        <dbReference type="ARBA" id="ARBA00002994"/>
    </source>
</evidence>
<comment type="function">
    <text evidence="1">Could possibly oxidize fatty acids using specific components.</text>
</comment>
<reference evidence="8 9" key="1">
    <citation type="submission" date="2006-10" db="EMBL/GenBank/DDBJ databases">
        <authorList>
            <person name="Fleischmann R.D."/>
            <person name="Dodson R.J."/>
            <person name="Haft D.H."/>
            <person name="Merkel J.S."/>
            <person name="Nelson W.C."/>
            <person name="Fraser C.M."/>
        </authorList>
    </citation>
    <scope>NUCLEOTIDE SEQUENCE [LARGE SCALE GENOMIC DNA]</scope>
    <source>
        <strain evidence="8 9">104</strain>
    </source>
</reference>
<dbReference type="GO" id="GO:0016853">
    <property type="term" value="F:isomerase activity"/>
    <property type="evidence" value="ECO:0007669"/>
    <property type="project" value="UniProtKB-KW"/>
</dbReference>
<accession>A0A0H2ZW21</accession>
<dbReference type="EMBL" id="CP000479">
    <property type="protein sequence ID" value="ABK66564.1"/>
    <property type="molecule type" value="Genomic_DNA"/>
</dbReference>
<evidence type="ECO:0000313" key="9">
    <source>
        <dbReference type="Proteomes" id="UP000001574"/>
    </source>
</evidence>
<proteinExistence type="inferred from homology"/>
<evidence type="ECO:0000313" key="8">
    <source>
        <dbReference type="EMBL" id="ABK66564.1"/>
    </source>
</evidence>
<dbReference type="InterPro" id="IPR001753">
    <property type="entry name" value="Enoyl-CoA_hydra/iso"/>
</dbReference>
<comment type="catalytic activity">
    <reaction evidence="5">
        <text>a (3S)-3-hydroxyacyl-CoA = a (2E)-enoyl-CoA + H2O</text>
        <dbReference type="Rhea" id="RHEA:16105"/>
        <dbReference type="ChEBI" id="CHEBI:15377"/>
        <dbReference type="ChEBI" id="CHEBI:57318"/>
        <dbReference type="ChEBI" id="CHEBI:58856"/>
        <dbReference type="EC" id="4.2.1.17"/>
    </reaction>
</comment>
<dbReference type="AlphaFoldDB" id="A0A0H2ZW21"/>
<dbReference type="SUPFAM" id="SSF52096">
    <property type="entry name" value="ClpP/crotonase"/>
    <property type="match status" value="1"/>
</dbReference>
<dbReference type="KEGG" id="mav:MAV_2954"/>
<evidence type="ECO:0000256" key="4">
    <source>
        <dbReference type="ARBA" id="ARBA00023098"/>
    </source>
</evidence>
<gene>
    <name evidence="8" type="ordered locus">MAV_2954</name>
</gene>
<dbReference type="GO" id="GO:0006635">
    <property type="term" value="P:fatty acid beta-oxidation"/>
    <property type="evidence" value="ECO:0007669"/>
    <property type="project" value="TreeGrafter"/>
</dbReference>
<evidence type="ECO:0000256" key="7">
    <source>
        <dbReference type="RuleBase" id="RU003707"/>
    </source>
</evidence>
<evidence type="ECO:0000256" key="5">
    <source>
        <dbReference type="ARBA" id="ARBA00023709"/>
    </source>
</evidence>
<dbReference type="HOGENOM" id="CLU_009834_7_3_11"/>
<comment type="catalytic activity">
    <reaction evidence="6">
        <text>a 4-saturated-(3S)-3-hydroxyacyl-CoA = a (3E)-enoyl-CoA + H2O</text>
        <dbReference type="Rhea" id="RHEA:20724"/>
        <dbReference type="ChEBI" id="CHEBI:15377"/>
        <dbReference type="ChEBI" id="CHEBI:58521"/>
        <dbReference type="ChEBI" id="CHEBI:137480"/>
        <dbReference type="EC" id="4.2.1.17"/>
    </reaction>
</comment>
<dbReference type="CDD" id="cd06558">
    <property type="entry name" value="crotonase-like"/>
    <property type="match status" value="1"/>
</dbReference>
<protein>
    <submittedName>
        <fullName evidence="8">Enoyl-CoA hydratase/isomerase family protein</fullName>
    </submittedName>
</protein>
<dbReference type="Proteomes" id="UP000001574">
    <property type="component" value="Chromosome"/>
</dbReference>
<dbReference type="InterPro" id="IPR018376">
    <property type="entry name" value="Enoyl-CoA_hyd/isom_CS"/>
</dbReference>
<dbReference type="Pfam" id="PF00378">
    <property type="entry name" value="ECH_1"/>
    <property type="match status" value="1"/>
</dbReference>
<comment type="similarity">
    <text evidence="2 7">Belongs to the enoyl-CoA hydratase/isomerase family.</text>
</comment>
<dbReference type="PROSITE" id="PS00166">
    <property type="entry name" value="ENOYL_COA_HYDRATASE"/>
    <property type="match status" value="1"/>
</dbReference>